<organism evidence="1 2">
    <name type="scientific">Dyella telluris</name>
    <dbReference type="NCBI Taxonomy" id="2763498"/>
    <lineage>
        <taxon>Bacteria</taxon>
        <taxon>Pseudomonadati</taxon>
        <taxon>Pseudomonadota</taxon>
        <taxon>Gammaproteobacteria</taxon>
        <taxon>Lysobacterales</taxon>
        <taxon>Rhodanobacteraceae</taxon>
        <taxon>Dyella</taxon>
    </lineage>
</organism>
<dbReference type="AlphaFoldDB" id="A0A7G8Q4L1"/>
<protein>
    <submittedName>
        <fullName evidence="1">Uncharacterized protein</fullName>
    </submittedName>
</protein>
<dbReference type="KEGG" id="dtl:H8F01_00620"/>
<dbReference type="RefSeq" id="WP_187057178.1">
    <property type="nucleotide sequence ID" value="NZ_CP060412.1"/>
</dbReference>
<sequence length="95" mass="10708">MSLPNNFEQTATYSARDLIKTSDFDSETIAVITGALNLYGRHQVIVSAVNLHTITLEQALQALRRARAADKSEEALDAYDDAMLYIKEIQRDRLH</sequence>
<evidence type="ECO:0000313" key="2">
    <source>
        <dbReference type="Proteomes" id="UP000515873"/>
    </source>
</evidence>
<name>A0A7G8Q4L1_9GAMM</name>
<gene>
    <name evidence="1" type="ORF">H8F01_00620</name>
</gene>
<reference evidence="1 2" key="1">
    <citation type="submission" date="2020-08" db="EMBL/GenBank/DDBJ databases">
        <title>Dyella sp. G9 isolated from forest soil.</title>
        <authorList>
            <person name="Fu J."/>
            <person name="Qiu L."/>
        </authorList>
    </citation>
    <scope>NUCLEOTIDE SEQUENCE [LARGE SCALE GENOMIC DNA]</scope>
    <source>
        <strain evidence="1 2">G9</strain>
    </source>
</reference>
<proteinExistence type="predicted"/>
<evidence type="ECO:0000313" key="1">
    <source>
        <dbReference type="EMBL" id="QNK01719.1"/>
    </source>
</evidence>
<dbReference type="Proteomes" id="UP000515873">
    <property type="component" value="Chromosome"/>
</dbReference>
<dbReference type="EMBL" id="CP060412">
    <property type="protein sequence ID" value="QNK01719.1"/>
    <property type="molecule type" value="Genomic_DNA"/>
</dbReference>
<accession>A0A7G8Q4L1</accession>
<keyword evidence="2" id="KW-1185">Reference proteome</keyword>